<dbReference type="PROSITE" id="PS50889">
    <property type="entry name" value="S4"/>
    <property type="match status" value="1"/>
</dbReference>
<gene>
    <name evidence="5" type="ORF">SS37A_06680</name>
</gene>
<dbReference type="SUPFAM" id="SSF53335">
    <property type="entry name" value="S-adenosyl-L-methionine-dependent methyltransferases"/>
    <property type="match status" value="1"/>
</dbReference>
<dbReference type="Proteomes" id="UP001317629">
    <property type="component" value="Chromosome"/>
</dbReference>
<dbReference type="NCBIfam" id="TIGR00478">
    <property type="entry name" value="tly"/>
    <property type="match status" value="1"/>
</dbReference>
<evidence type="ECO:0000256" key="2">
    <source>
        <dbReference type="ARBA" id="ARBA00029460"/>
    </source>
</evidence>
<dbReference type="PIRSF" id="PIRSF005578">
    <property type="entry name" value="TlyA"/>
    <property type="match status" value="1"/>
</dbReference>
<evidence type="ECO:0000313" key="6">
    <source>
        <dbReference type="Proteomes" id="UP001317629"/>
    </source>
</evidence>
<dbReference type="Pfam" id="PF01479">
    <property type="entry name" value="S4"/>
    <property type="match status" value="1"/>
</dbReference>
<dbReference type="InterPro" id="IPR047048">
    <property type="entry name" value="TlyA"/>
</dbReference>
<dbReference type="SUPFAM" id="SSF55174">
    <property type="entry name" value="Alpha-L RNA-binding motif"/>
    <property type="match status" value="1"/>
</dbReference>
<keyword evidence="1 3" id="KW-0694">RNA-binding</keyword>
<keyword evidence="6" id="KW-1185">Reference proteome</keyword>
<dbReference type="EMBL" id="AP027142">
    <property type="protein sequence ID" value="BDV33139.1"/>
    <property type="molecule type" value="Genomic_DNA"/>
</dbReference>
<organism evidence="5 6">
    <name type="scientific">Methylocystis iwaonis</name>
    <dbReference type="NCBI Taxonomy" id="2885079"/>
    <lineage>
        <taxon>Bacteria</taxon>
        <taxon>Pseudomonadati</taxon>
        <taxon>Pseudomonadota</taxon>
        <taxon>Alphaproteobacteria</taxon>
        <taxon>Hyphomicrobiales</taxon>
        <taxon>Methylocystaceae</taxon>
        <taxon>Methylocystis</taxon>
    </lineage>
</organism>
<dbReference type="CDD" id="cd02440">
    <property type="entry name" value="AdoMet_MTases"/>
    <property type="match status" value="1"/>
</dbReference>
<evidence type="ECO:0000256" key="3">
    <source>
        <dbReference type="PROSITE-ProRule" id="PRU00182"/>
    </source>
</evidence>
<sequence length="242" mass="25907">MATKRADAALHEWGYFESRAKAREAIEAGLVTVDGRVVAKPSAPIAEGATISAAAPYPWVSRGGVKLAHALDAFGVDPKDRYCLDVGASTGGFTDVLLTRGARHVAAIDVGHDQLHEKLRRYARVTSMEGQDARTLTLSQLHEAPSMIVMDASFISLSALLPNVLSLAASHCDLVALIKPQFEAGRAAVKKGVVRDEKIHADVCDKARREIETLGWRVIGVVASPIEGGDGNREFLIHAARP</sequence>
<evidence type="ECO:0000313" key="5">
    <source>
        <dbReference type="EMBL" id="BDV33139.1"/>
    </source>
</evidence>
<dbReference type="InterPro" id="IPR002877">
    <property type="entry name" value="RNA_MeTrfase_FtsJ_dom"/>
</dbReference>
<accession>A0ABM8E597</accession>
<dbReference type="InterPro" id="IPR029063">
    <property type="entry name" value="SAM-dependent_MTases_sf"/>
</dbReference>
<dbReference type="RefSeq" id="WP_281930453.1">
    <property type="nucleotide sequence ID" value="NZ_AP027142.1"/>
</dbReference>
<protein>
    <submittedName>
        <fullName evidence="5">TlyA family rRNA (Cytidine-2'-O)-methyltransferase</fullName>
    </submittedName>
</protein>
<dbReference type="SMART" id="SM00363">
    <property type="entry name" value="S4"/>
    <property type="match status" value="1"/>
</dbReference>
<evidence type="ECO:0000259" key="4">
    <source>
        <dbReference type="SMART" id="SM00363"/>
    </source>
</evidence>
<dbReference type="Gene3D" id="3.10.290.10">
    <property type="entry name" value="RNA-binding S4 domain"/>
    <property type="match status" value="1"/>
</dbReference>
<dbReference type="PANTHER" id="PTHR32319:SF0">
    <property type="entry name" value="BACTERIAL HEMOLYSIN-LIKE PROTEIN"/>
    <property type="match status" value="1"/>
</dbReference>
<dbReference type="InterPro" id="IPR036986">
    <property type="entry name" value="S4_RNA-bd_sf"/>
</dbReference>
<dbReference type="InterPro" id="IPR002942">
    <property type="entry name" value="S4_RNA-bd"/>
</dbReference>
<evidence type="ECO:0000256" key="1">
    <source>
        <dbReference type="ARBA" id="ARBA00022884"/>
    </source>
</evidence>
<dbReference type="InterPro" id="IPR004538">
    <property type="entry name" value="Hemolysin_A/TlyA"/>
</dbReference>
<reference evidence="5 6" key="1">
    <citation type="journal article" date="2023" name="Int. J. Syst. Evol. Microbiol.">
        <title>Methylocystis iwaonis sp. nov., a type II methane-oxidizing bacterium from surface soil of a rice paddy field in Japan, and emended description of the genus Methylocystis (ex Whittenbury et al. 1970) Bowman et al. 1993.</title>
        <authorList>
            <person name="Kaise H."/>
            <person name="Sawadogo J.B."/>
            <person name="Alam M.S."/>
            <person name="Ueno C."/>
            <person name="Dianou D."/>
            <person name="Shinjo R."/>
            <person name="Asakawa S."/>
        </authorList>
    </citation>
    <scope>NUCLEOTIDE SEQUENCE [LARGE SCALE GENOMIC DNA]</scope>
    <source>
        <strain evidence="5 6">SS37A-Re</strain>
    </source>
</reference>
<dbReference type="CDD" id="cd00165">
    <property type="entry name" value="S4"/>
    <property type="match status" value="1"/>
</dbReference>
<dbReference type="Pfam" id="PF01728">
    <property type="entry name" value="FtsJ"/>
    <property type="match status" value="1"/>
</dbReference>
<comment type="similarity">
    <text evidence="2">Belongs to the TlyA family.</text>
</comment>
<dbReference type="PANTHER" id="PTHR32319">
    <property type="entry name" value="BACTERIAL HEMOLYSIN-LIKE PROTEIN"/>
    <property type="match status" value="1"/>
</dbReference>
<name>A0ABM8E597_9HYPH</name>
<proteinExistence type="inferred from homology"/>
<dbReference type="Gene3D" id="3.40.50.150">
    <property type="entry name" value="Vaccinia Virus protein VP39"/>
    <property type="match status" value="1"/>
</dbReference>
<feature type="domain" description="RNA-binding S4" evidence="4">
    <location>
        <begin position="4"/>
        <end position="65"/>
    </location>
</feature>